<sequence>MVANTLMPHLPSQYHSDDFSRTTAEGQLCVSLPSKCLYTLLLPFNDIMCGVFFVLSGWGIVRQEVGFVDFLTPVICVTEYTFIEGYPVWIAMSEALGEASQHDADTLPALMITIGLAEMSGHAVTPCPYNGPSVVRAGLIKMHGNSWHLH</sequence>
<reference evidence="1 2" key="1">
    <citation type="submission" date="2014-04" db="EMBL/GenBank/DDBJ databases">
        <authorList>
            <consortium name="DOE Joint Genome Institute"/>
            <person name="Kuo A."/>
            <person name="Kohler A."/>
            <person name="Costa M.D."/>
            <person name="Nagy L.G."/>
            <person name="Floudas D."/>
            <person name="Copeland A."/>
            <person name="Barry K.W."/>
            <person name="Cichocki N."/>
            <person name="Veneault-Fourrey C."/>
            <person name="LaButti K."/>
            <person name="Lindquist E.A."/>
            <person name="Lipzen A."/>
            <person name="Lundell T."/>
            <person name="Morin E."/>
            <person name="Murat C."/>
            <person name="Sun H."/>
            <person name="Tunlid A."/>
            <person name="Henrissat B."/>
            <person name="Grigoriev I.V."/>
            <person name="Hibbett D.S."/>
            <person name="Martin F."/>
            <person name="Nordberg H.P."/>
            <person name="Cantor M.N."/>
            <person name="Hua S.X."/>
        </authorList>
    </citation>
    <scope>NUCLEOTIDE SEQUENCE [LARGE SCALE GENOMIC DNA]</scope>
    <source>
        <strain evidence="1 2">Marx 270</strain>
    </source>
</reference>
<dbReference type="Proteomes" id="UP000054217">
    <property type="component" value="Unassembled WGS sequence"/>
</dbReference>
<name>A0A0C3JIY9_PISTI</name>
<dbReference type="InParanoid" id="A0A0C3JIY9"/>
<dbReference type="AlphaFoldDB" id="A0A0C3JIY9"/>
<gene>
    <name evidence="1" type="ORF">M404DRAFT_1005973</name>
</gene>
<evidence type="ECO:0000313" key="2">
    <source>
        <dbReference type="Proteomes" id="UP000054217"/>
    </source>
</evidence>
<dbReference type="EMBL" id="KN832027">
    <property type="protein sequence ID" value="KIN97571.1"/>
    <property type="molecule type" value="Genomic_DNA"/>
</dbReference>
<dbReference type="HOGENOM" id="CLU_1741340_0_0_1"/>
<evidence type="ECO:0000313" key="1">
    <source>
        <dbReference type="EMBL" id="KIN97571.1"/>
    </source>
</evidence>
<proteinExistence type="predicted"/>
<reference evidence="2" key="2">
    <citation type="submission" date="2015-01" db="EMBL/GenBank/DDBJ databases">
        <title>Evolutionary Origins and Diversification of the Mycorrhizal Mutualists.</title>
        <authorList>
            <consortium name="DOE Joint Genome Institute"/>
            <consortium name="Mycorrhizal Genomics Consortium"/>
            <person name="Kohler A."/>
            <person name="Kuo A."/>
            <person name="Nagy L.G."/>
            <person name="Floudas D."/>
            <person name="Copeland A."/>
            <person name="Barry K.W."/>
            <person name="Cichocki N."/>
            <person name="Veneault-Fourrey C."/>
            <person name="LaButti K."/>
            <person name="Lindquist E.A."/>
            <person name="Lipzen A."/>
            <person name="Lundell T."/>
            <person name="Morin E."/>
            <person name="Murat C."/>
            <person name="Riley R."/>
            <person name="Ohm R."/>
            <person name="Sun H."/>
            <person name="Tunlid A."/>
            <person name="Henrissat B."/>
            <person name="Grigoriev I.V."/>
            <person name="Hibbett D.S."/>
            <person name="Martin F."/>
        </authorList>
    </citation>
    <scope>NUCLEOTIDE SEQUENCE [LARGE SCALE GENOMIC DNA]</scope>
    <source>
        <strain evidence="2">Marx 270</strain>
    </source>
</reference>
<accession>A0A0C3JIY9</accession>
<organism evidence="1 2">
    <name type="scientific">Pisolithus tinctorius Marx 270</name>
    <dbReference type="NCBI Taxonomy" id="870435"/>
    <lineage>
        <taxon>Eukaryota</taxon>
        <taxon>Fungi</taxon>
        <taxon>Dikarya</taxon>
        <taxon>Basidiomycota</taxon>
        <taxon>Agaricomycotina</taxon>
        <taxon>Agaricomycetes</taxon>
        <taxon>Agaricomycetidae</taxon>
        <taxon>Boletales</taxon>
        <taxon>Sclerodermatineae</taxon>
        <taxon>Pisolithaceae</taxon>
        <taxon>Pisolithus</taxon>
    </lineage>
</organism>
<keyword evidence="2" id="KW-1185">Reference proteome</keyword>
<protein>
    <submittedName>
        <fullName evidence="1">Uncharacterized protein</fullName>
    </submittedName>
</protein>